<evidence type="ECO:0000313" key="3">
    <source>
        <dbReference type="EMBL" id="SFJ93583.1"/>
    </source>
</evidence>
<sequence length="121" mass="13067">MPDRLEYVSRINASDDTREGGASYYVGAPFTAVLGVGLELWIVSALMSNAPVQCNAQSRGVCSKRCGYLAPHDSLWISSGLKRFTASKVPSGQPTGTREKGMMFSGMPRSLRKPSMRSFSG</sequence>
<dbReference type="STRING" id="52560.SAMN04488082_11018"/>
<keyword evidence="2" id="KW-0812">Transmembrane</keyword>
<keyword evidence="2" id="KW-0472">Membrane</keyword>
<evidence type="ECO:0000256" key="2">
    <source>
        <dbReference type="SAM" id="Phobius"/>
    </source>
</evidence>
<feature type="region of interest" description="Disordered" evidence="1">
    <location>
        <begin position="87"/>
        <end position="121"/>
    </location>
</feature>
<dbReference type="AlphaFoldDB" id="A0A1I3VF12"/>
<reference evidence="4" key="1">
    <citation type="submission" date="2016-10" db="EMBL/GenBank/DDBJ databases">
        <authorList>
            <person name="Varghese N."/>
            <person name="Submissions S."/>
        </authorList>
    </citation>
    <scope>NUCLEOTIDE SEQUENCE [LARGE SCALE GENOMIC DNA]</scope>
    <source>
        <strain evidence="4">DSM 5918</strain>
    </source>
</reference>
<dbReference type="EMBL" id="FORX01000010">
    <property type="protein sequence ID" value="SFJ93583.1"/>
    <property type="molecule type" value="Genomic_DNA"/>
</dbReference>
<organism evidence="3 4">
    <name type="scientific">Desulfomicrobium apsheronum</name>
    <dbReference type="NCBI Taxonomy" id="52560"/>
    <lineage>
        <taxon>Bacteria</taxon>
        <taxon>Pseudomonadati</taxon>
        <taxon>Thermodesulfobacteriota</taxon>
        <taxon>Desulfovibrionia</taxon>
        <taxon>Desulfovibrionales</taxon>
        <taxon>Desulfomicrobiaceae</taxon>
        <taxon>Desulfomicrobium</taxon>
    </lineage>
</organism>
<proteinExistence type="predicted"/>
<feature type="transmembrane region" description="Helical" evidence="2">
    <location>
        <begin position="22"/>
        <end position="43"/>
    </location>
</feature>
<keyword evidence="4" id="KW-1185">Reference proteome</keyword>
<accession>A0A1I3VF12</accession>
<protein>
    <submittedName>
        <fullName evidence="3">Uncharacterized protein</fullName>
    </submittedName>
</protein>
<evidence type="ECO:0000256" key="1">
    <source>
        <dbReference type="SAM" id="MobiDB-lite"/>
    </source>
</evidence>
<dbReference type="Proteomes" id="UP000198635">
    <property type="component" value="Unassembled WGS sequence"/>
</dbReference>
<keyword evidence="2" id="KW-1133">Transmembrane helix</keyword>
<evidence type="ECO:0000313" key="4">
    <source>
        <dbReference type="Proteomes" id="UP000198635"/>
    </source>
</evidence>
<gene>
    <name evidence="3" type="ORF">SAMN04488082_11018</name>
</gene>
<name>A0A1I3VF12_9BACT</name>